<dbReference type="Gene3D" id="1.20.1250.20">
    <property type="entry name" value="MFS general substrate transporter like domains"/>
    <property type="match status" value="1"/>
</dbReference>
<feature type="transmembrane region" description="Helical" evidence="1">
    <location>
        <begin position="105"/>
        <end position="127"/>
    </location>
</feature>
<feature type="transmembrane region" description="Helical" evidence="1">
    <location>
        <begin position="208"/>
        <end position="228"/>
    </location>
</feature>
<feature type="transmembrane region" description="Helical" evidence="1">
    <location>
        <begin position="168"/>
        <end position="188"/>
    </location>
</feature>
<feature type="transmembrane region" description="Helical" evidence="1">
    <location>
        <begin position="12"/>
        <end position="33"/>
    </location>
</feature>
<keyword evidence="1" id="KW-1133">Transmembrane helix</keyword>
<feature type="transmembrane region" description="Helical" evidence="1">
    <location>
        <begin position="328"/>
        <end position="347"/>
    </location>
</feature>
<dbReference type="SUPFAM" id="SSF103473">
    <property type="entry name" value="MFS general substrate transporter"/>
    <property type="match status" value="1"/>
</dbReference>
<keyword evidence="1" id="KW-0472">Membrane</keyword>
<evidence type="ECO:0000313" key="2">
    <source>
        <dbReference type="EMBL" id="ACS27053.1"/>
    </source>
</evidence>
<sequence>MRNVSDKAPPHETLTVVVAAMIVGTAALMVLGIQPILLGALVEEGRIPAEGLGSAATVEILAIAAGTCIGPVLMKTGYLRAKCAALCLMLAAINFGLTLPGFDLPIVACRAAAGALEGLSLSAAILIMTHNRRPDRLSGIFLGAQTIPQVISAYLLPTEIIPRWGSAGGFTILGILAAIAAIAALCLVDRVELDPTTVNDDLQWSPAAIVISMAAFVQFSGVGAAWSYLERLAAQHGFSGETIGIAISGSLLCQVGGAWLAAWIGGRVGYRFALIAGSLLQAGNVIALAVADQPSWFISASCAFGLFWLAMQPFQIRFAIAIDNSRQLAVLLTPIALVGLSAGPLLLSRFAGATDLRWIFVGSSTLLLASALLYLCASLFQPRGKVIAETVDV</sequence>
<dbReference type="AlphaFoldDB" id="D2D3B3"/>
<reference evidence="2" key="1">
    <citation type="journal article" date="2010" name="J. Biotechnol.">
        <title>Degradation of fumonisin B1 by the consecutive action of two bacterial enzymes.</title>
        <authorList>
            <person name="Heinl S."/>
            <person name="Hartinger D."/>
            <person name="Thamhesl M."/>
            <person name="Vekiru E."/>
            <person name="Krska R."/>
            <person name="Schatzmayr G."/>
            <person name="Moll W.-D."/>
            <person name="Grabherr R."/>
        </authorList>
    </citation>
    <scope>NUCLEOTIDE SEQUENCE</scope>
    <source>
        <strain evidence="2">MTA144</strain>
    </source>
</reference>
<feature type="transmembrane region" description="Helical" evidence="1">
    <location>
        <begin position="296"/>
        <end position="316"/>
    </location>
</feature>
<evidence type="ECO:0000256" key="1">
    <source>
        <dbReference type="SAM" id="Phobius"/>
    </source>
</evidence>
<protein>
    <submittedName>
        <fullName evidence="2">FumA</fullName>
    </submittedName>
</protein>
<dbReference type="InterPro" id="IPR036259">
    <property type="entry name" value="MFS_trans_sf"/>
</dbReference>
<organism evidence="2">
    <name type="scientific">Sphingopyxis macrogoltabida</name>
    <name type="common">Sphingomonas macrogoltabidus</name>
    <dbReference type="NCBI Taxonomy" id="33050"/>
    <lineage>
        <taxon>Bacteria</taxon>
        <taxon>Pseudomonadati</taxon>
        <taxon>Pseudomonadota</taxon>
        <taxon>Alphaproteobacteria</taxon>
        <taxon>Sphingomonadales</taxon>
        <taxon>Sphingomonadaceae</taxon>
        <taxon>Sphingopyxis</taxon>
    </lineage>
</organism>
<dbReference type="EMBL" id="FJ426269">
    <property type="protein sequence ID" value="ACS27053.1"/>
    <property type="molecule type" value="Genomic_DNA"/>
</dbReference>
<feature type="transmembrane region" description="Helical" evidence="1">
    <location>
        <begin position="359"/>
        <end position="380"/>
    </location>
</feature>
<gene>
    <name evidence="2" type="primary">fumA</name>
</gene>
<keyword evidence="1" id="KW-0812">Transmembrane</keyword>
<name>D2D3B3_SPHMC</name>
<feature type="transmembrane region" description="Helical" evidence="1">
    <location>
        <begin position="53"/>
        <end position="74"/>
    </location>
</feature>
<feature type="transmembrane region" description="Helical" evidence="1">
    <location>
        <begin position="81"/>
        <end position="99"/>
    </location>
</feature>
<accession>D2D3B3</accession>
<feature type="transmembrane region" description="Helical" evidence="1">
    <location>
        <begin position="139"/>
        <end position="156"/>
    </location>
</feature>
<feature type="transmembrane region" description="Helical" evidence="1">
    <location>
        <begin position="243"/>
        <end position="265"/>
    </location>
</feature>
<proteinExistence type="predicted"/>
<feature type="transmembrane region" description="Helical" evidence="1">
    <location>
        <begin position="272"/>
        <end position="290"/>
    </location>
</feature>